<gene>
    <name evidence="2" type="ORF">IK1_04286</name>
</gene>
<reference evidence="3" key="1">
    <citation type="submission" date="2012-12" db="EMBL/GenBank/DDBJ databases">
        <title>The genome sequence of Bacillus cereus VD146.</title>
        <authorList>
            <consortium name="The Broad Institute Genome Sequencing Platform"/>
            <consortium name="The Broad Institute Genome Sequencing Center for Infectious Disease"/>
            <person name="Feldgarden M."/>
            <person name="Van der Auwera G.A."/>
            <person name="Mahillon J."/>
            <person name="Duprez V."/>
            <person name="Timmery S."/>
            <person name="Mattelet C."/>
            <person name="Dierick K."/>
            <person name="Sun M."/>
            <person name="Yu Z."/>
            <person name="Zhu L."/>
            <person name="Hu X."/>
            <person name="Shank E.B."/>
            <person name="Swiecicka I."/>
            <person name="Hansen B.M."/>
            <person name="Andrup L."/>
            <person name="Walker B."/>
            <person name="Young S.K."/>
            <person name="Zeng Q."/>
            <person name="Gargeya S."/>
            <person name="Fitzgerald M."/>
            <person name="Haas B."/>
            <person name="Abouelleil A."/>
            <person name="Alvarado L."/>
            <person name="Arachchi H.M."/>
            <person name="Berlin A.M."/>
            <person name="Chapman S.B."/>
            <person name="Dewar J."/>
            <person name="Goldberg J."/>
            <person name="Griggs A."/>
            <person name="Gujja S."/>
            <person name="Hansen M."/>
            <person name="Howarth C."/>
            <person name="Imamovic A."/>
            <person name="Larimer J."/>
            <person name="McCowan C."/>
            <person name="Murphy C."/>
            <person name="Neiman D."/>
            <person name="Pearson M."/>
            <person name="Priest M."/>
            <person name="Roberts A."/>
            <person name="Saif S."/>
            <person name="Shea T."/>
            <person name="Sisk P."/>
            <person name="Sykes S."/>
            <person name="Wortman J."/>
            <person name="Nusbaum C."/>
            <person name="Birren B."/>
        </authorList>
    </citation>
    <scope>NUCLEOTIDE SEQUENCE [LARGE SCALE GENOMIC DNA]</scope>
    <source>
        <strain evidence="3">VD146</strain>
    </source>
</reference>
<dbReference type="RefSeq" id="WP_016119290.1">
    <property type="nucleotide sequence ID" value="NZ_KB976675.1"/>
</dbReference>
<dbReference type="HOGENOM" id="CLU_2300021_0_0_9"/>
<name>R8NI52_BACCX</name>
<feature type="transmembrane region" description="Helical" evidence="1">
    <location>
        <begin position="44"/>
        <end position="61"/>
    </location>
</feature>
<proteinExistence type="predicted"/>
<feature type="transmembrane region" description="Helical" evidence="1">
    <location>
        <begin position="81"/>
        <end position="101"/>
    </location>
</feature>
<organism evidence="2 3">
    <name type="scientific">Bacillus cereus (strain VD146)</name>
    <dbReference type="NCBI Taxonomy" id="1053236"/>
    <lineage>
        <taxon>Bacteria</taxon>
        <taxon>Bacillati</taxon>
        <taxon>Bacillota</taxon>
        <taxon>Bacilli</taxon>
        <taxon>Bacillales</taxon>
        <taxon>Bacillaceae</taxon>
        <taxon>Bacillus</taxon>
        <taxon>Bacillus cereus group</taxon>
    </lineage>
</organism>
<dbReference type="AlphaFoldDB" id="R8NI52"/>
<dbReference type="Proteomes" id="UP000014020">
    <property type="component" value="Unassembled WGS sequence"/>
</dbReference>
<feature type="transmembrane region" description="Helical" evidence="1">
    <location>
        <begin position="12"/>
        <end position="32"/>
    </location>
</feature>
<evidence type="ECO:0000313" key="3">
    <source>
        <dbReference type="Proteomes" id="UP000014020"/>
    </source>
</evidence>
<dbReference type="EMBL" id="AHFE01000021">
    <property type="protein sequence ID" value="EOP45967.1"/>
    <property type="molecule type" value="Genomic_DNA"/>
</dbReference>
<keyword evidence="1" id="KW-1133">Transmembrane helix</keyword>
<accession>R8NI52</accession>
<protein>
    <submittedName>
        <fullName evidence="2">Uncharacterized protein</fullName>
    </submittedName>
</protein>
<keyword evidence="1" id="KW-0472">Membrane</keyword>
<sequence length="102" mass="12004">MNKKIINFSVYCTLNVFMYLMAYFFAIKPAIITATTVDHNRMKFLTILFVLTVISILYGFIMKKIIRHNSKLSHSITNESILFTFSHIFTVFIFLAIMFILY</sequence>
<evidence type="ECO:0000256" key="1">
    <source>
        <dbReference type="SAM" id="Phobius"/>
    </source>
</evidence>
<keyword evidence="1" id="KW-0812">Transmembrane</keyword>
<comment type="caution">
    <text evidence="2">The sequence shown here is derived from an EMBL/GenBank/DDBJ whole genome shotgun (WGS) entry which is preliminary data.</text>
</comment>
<evidence type="ECO:0000313" key="2">
    <source>
        <dbReference type="EMBL" id="EOP45967.1"/>
    </source>
</evidence>